<sequence length="99" mass="11425">MSWKSVEMQVALPRVQDAGKLQDQMQQQGRIGQNQLQQTLLQEEMHKRSKVMKQQETSHLKNNKQTSENRQLQASSDPSDVQNPPVRHPYLGNKFDING</sequence>
<dbReference type="EMBL" id="CP095071">
    <property type="protein sequence ID" value="UOQ85602.1"/>
    <property type="molecule type" value="Genomic_DNA"/>
</dbReference>
<feature type="compositionally biased region" description="Polar residues" evidence="1">
    <location>
        <begin position="63"/>
        <end position="82"/>
    </location>
</feature>
<name>A0ABY4GMS1_9BACI</name>
<evidence type="ECO:0000313" key="2">
    <source>
        <dbReference type="EMBL" id="UOQ85602.1"/>
    </source>
</evidence>
<evidence type="ECO:0000313" key="3">
    <source>
        <dbReference type="Proteomes" id="UP000831537"/>
    </source>
</evidence>
<proteinExistence type="predicted"/>
<keyword evidence="3" id="KW-1185">Reference proteome</keyword>
<feature type="region of interest" description="Disordered" evidence="1">
    <location>
        <begin position="44"/>
        <end position="99"/>
    </location>
</feature>
<dbReference type="RefSeq" id="WP_244745665.1">
    <property type="nucleotide sequence ID" value="NZ_CP095071.1"/>
</dbReference>
<accession>A0ABY4GMS1</accession>
<dbReference type="Proteomes" id="UP000831537">
    <property type="component" value="Chromosome"/>
</dbReference>
<evidence type="ECO:0008006" key="4">
    <source>
        <dbReference type="Google" id="ProtNLM"/>
    </source>
</evidence>
<evidence type="ECO:0000256" key="1">
    <source>
        <dbReference type="SAM" id="MobiDB-lite"/>
    </source>
</evidence>
<protein>
    <recommendedName>
        <fullName evidence="4">RNA polymerase subunit sigma</fullName>
    </recommendedName>
</protein>
<gene>
    <name evidence="2" type="ORF">MUN87_01460</name>
</gene>
<organism evidence="2 3">
    <name type="scientific">Gracilibacillus salinarum</name>
    <dbReference type="NCBI Taxonomy" id="2932255"/>
    <lineage>
        <taxon>Bacteria</taxon>
        <taxon>Bacillati</taxon>
        <taxon>Bacillota</taxon>
        <taxon>Bacilli</taxon>
        <taxon>Bacillales</taxon>
        <taxon>Bacillaceae</taxon>
        <taxon>Gracilibacillus</taxon>
    </lineage>
</organism>
<reference evidence="2 3" key="1">
    <citation type="submission" date="2022-04" db="EMBL/GenBank/DDBJ databases">
        <title>Gracilibacillus sp. isolated from saltern.</title>
        <authorList>
            <person name="Won M."/>
            <person name="Lee C.-M."/>
            <person name="Woen H.-Y."/>
            <person name="Kwon S.-W."/>
        </authorList>
    </citation>
    <scope>NUCLEOTIDE SEQUENCE [LARGE SCALE GENOMIC DNA]</scope>
    <source>
        <strain evidence="2 3">SSPM10-3</strain>
    </source>
</reference>